<keyword evidence="2" id="KW-1185">Reference proteome</keyword>
<gene>
    <name evidence="1" type="ORF">XENOCAPTIV_001869</name>
</gene>
<evidence type="ECO:0000313" key="2">
    <source>
        <dbReference type="Proteomes" id="UP001434883"/>
    </source>
</evidence>
<organism evidence="1 2">
    <name type="scientific">Xenoophorus captivus</name>
    <dbReference type="NCBI Taxonomy" id="1517983"/>
    <lineage>
        <taxon>Eukaryota</taxon>
        <taxon>Metazoa</taxon>
        <taxon>Chordata</taxon>
        <taxon>Craniata</taxon>
        <taxon>Vertebrata</taxon>
        <taxon>Euteleostomi</taxon>
        <taxon>Actinopterygii</taxon>
        <taxon>Neopterygii</taxon>
        <taxon>Teleostei</taxon>
        <taxon>Neoteleostei</taxon>
        <taxon>Acanthomorphata</taxon>
        <taxon>Ovalentaria</taxon>
        <taxon>Atherinomorphae</taxon>
        <taxon>Cyprinodontiformes</taxon>
        <taxon>Goodeidae</taxon>
        <taxon>Xenoophorus</taxon>
    </lineage>
</organism>
<dbReference type="Proteomes" id="UP001434883">
    <property type="component" value="Unassembled WGS sequence"/>
</dbReference>
<dbReference type="EMBL" id="JAHRIN010009586">
    <property type="protein sequence ID" value="MEQ2194709.1"/>
    <property type="molecule type" value="Genomic_DNA"/>
</dbReference>
<evidence type="ECO:0000313" key="1">
    <source>
        <dbReference type="EMBL" id="MEQ2194709.1"/>
    </source>
</evidence>
<sequence length="80" mass="8964">MRDIPSASLLILPFIVLPYSGDNIYENVINQQLLTTLVGSLCPGRYFTFSWLVLIISVSLRPFTISSKTHIFTVLSNLGF</sequence>
<name>A0ABV0QFX4_9TELE</name>
<accession>A0ABV0QFX4</accession>
<proteinExistence type="predicted"/>
<protein>
    <submittedName>
        <fullName evidence="1">Uncharacterized protein</fullName>
    </submittedName>
</protein>
<reference evidence="1 2" key="1">
    <citation type="submission" date="2021-06" db="EMBL/GenBank/DDBJ databases">
        <authorList>
            <person name="Palmer J.M."/>
        </authorList>
    </citation>
    <scope>NUCLEOTIDE SEQUENCE [LARGE SCALE GENOMIC DNA]</scope>
    <source>
        <strain evidence="1 2">XC_2019</strain>
        <tissue evidence="1">Muscle</tissue>
    </source>
</reference>
<comment type="caution">
    <text evidence="1">The sequence shown here is derived from an EMBL/GenBank/DDBJ whole genome shotgun (WGS) entry which is preliminary data.</text>
</comment>